<organism>
    <name type="scientific">Branchiostoma floridae</name>
    <name type="common">Florida lancelet</name>
    <name type="synonym">Amphioxus</name>
    <dbReference type="NCBI Taxonomy" id="7739"/>
    <lineage>
        <taxon>Eukaryota</taxon>
        <taxon>Metazoa</taxon>
        <taxon>Chordata</taxon>
        <taxon>Cephalochordata</taxon>
        <taxon>Leptocardii</taxon>
        <taxon>Amphioxiformes</taxon>
        <taxon>Branchiostomatidae</taxon>
        <taxon>Branchiostoma</taxon>
    </lineage>
</organism>
<accession>C3ZKU3</accession>
<feature type="region of interest" description="Disordered" evidence="1">
    <location>
        <begin position="38"/>
        <end position="72"/>
    </location>
</feature>
<dbReference type="AlphaFoldDB" id="C3ZKU3"/>
<feature type="compositionally biased region" description="Basic and acidic residues" evidence="1">
    <location>
        <begin position="88"/>
        <end position="97"/>
    </location>
</feature>
<protein>
    <submittedName>
        <fullName evidence="3">Uncharacterized protein</fullName>
    </submittedName>
</protein>
<feature type="signal peptide" evidence="2">
    <location>
        <begin position="1"/>
        <end position="24"/>
    </location>
</feature>
<dbReference type="EMBL" id="GG666639">
    <property type="protein sequence ID" value="EEN46844.1"/>
    <property type="molecule type" value="Genomic_DNA"/>
</dbReference>
<feature type="chain" id="PRO_5002936964" evidence="2">
    <location>
        <begin position="25"/>
        <end position="192"/>
    </location>
</feature>
<keyword evidence="2" id="KW-0732">Signal</keyword>
<evidence type="ECO:0000313" key="3">
    <source>
        <dbReference type="EMBL" id="EEN46844.1"/>
    </source>
</evidence>
<sequence>MFAFIMVSTICLFDLAARMFGTTGKERSAVRKIRRCDLNGPSDRVDNNILPTDTDTSAASTSASVASNKPEKENFRGFESDFLLSPGKAEEKEKEDTASPSSTQQNTTETDETKTNTSSSQRQENDSLVLVPRRRFRIPPVMAQVSPVILYIPDTNQVTMFCDRSDHSKMLLWMMIQARREAGICTEVRETV</sequence>
<proteinExistence type="predicted"/>
<dbReference type="InParanoid" id="C3ZKU3"/>
<feature type="region of interest" description="Disordered" evidence="1">
    <location>
        <begin position="88"/>
        <end position="128"/>
    </location>
</feature>
<evidence type="ECO:0000256" key="2">
    <source>
        <dbReference type="SAM" id="SignalP"/>
    </source>
</evidence>
<reference evidence="3" key="1">
    <citation type="journal article" date="2008" name="Nature">
        <title>The amphioxus genome and the evolution of the chordate karyotype.</title>
        <authorList>
            <consortium name="US DOE Joint Genome Institute (JGI-PGF)"/>
            <person name="Putnam N.H."/>
            <person name="Butts T."/>
            <person name="Ferrier D.E.K."/>
            <person name="Furlong R.F."/>
            <person name="Hellsten U."/>
            <person name="Kawashima T."/>
            <person name="Robinson-Rechavi M."/>
            <person name="Shoguchi E."/>
            <person name="Terry A."/>
            <person name="Yu J.-K."/>
            <person name="Benito-Gutierrez E.L."/>
            <person name="Dubchak I."/>
            <person name="Garcia-Fernandez J."/>
            <person name="Gibson-Brown J.J."/>
            <person name="Grigoriev I.V."/>
            <person name="Horton A.C."/>
            <person name="de Jong P.J."/>
            <person name="Jurka J."/>
            <person name="Kapitonov V.V."/>
            <person name="Kohara Y."/>
            <person name="Kuroki Y."/>
            <person name="Lindquist E."/>
            <person name="Lucas S."/>
            <person name="Osoegawa K."/>
            <person name="Pennacchio L.A."/>
            <person name="Salamov A.A."/>
            <person name="Satou Y."/>
            <person name="Sauka-Spengler T."/>
            <person name="Schmutz J."/>
            <person name="Shin-I T."/>
            <person name="Toyoda A."/>
            <person name="Bronner-Fraser M."/>
            <person name="Fujiyama A."/>
            <person name="Holland L.Z."/>
            <person name="Holland P.W.H."/>
            <person name="Satoh N."/>
            <person name="Rokhsar D.S."/>
        </authorList>
    </citation>
    <scope>NUCLEOTIDE SEQUENCE [LARGE SCALE GENOMIC DNA]</scope>
    <source>
        <strain evidence="3">S238N-H82</strain>
        <tissue evidence="3">Testes</tissue>
    </source>
</reference>
<feature type="compositionally biased region" description="Low complexity" evidence="1">
    <location>
        <begin position="52"/>
        <end position="67"/>
    </location>
</feature>
<name>C3ZKU3_BRAFL</name>
<evidence type="ECO:0000256" key="1">
    <source>
        <dbReference type="SAM" id="MobiDB-lite"/>
    </source>
</evidence>
<gene>
    <name evidence="3" type="ORF">BRAFLDRAFT_90031</name>
</gene>